<organism evidence="22 23">
    <name type="scientific">Phocaeicola vulgatus PC510</name>
    <dbReference type="NCBI Taxonomy" id="702446"/>
    <lineage>
        <taxon>Bacteria</taxon>
        <taxon>Pseudomonadati</taxon>
        <taxon>Bacteroidota</taxon>
        <taxon>Bacteroidia</taxon>
        <taxon>Bacteroidales</taxon>
        <taxon>Bacteroidaceae</taxon>
        <taxon>Phocaeicola</taxon>
    </lineage>
</organism>
<evidence type="ECO:0000256" key="12">
    <source>
        <dbReference type="ARBA" id="ARBA00022989"/>
    </source>
</evidence>
<dbReference type="InterPro" id="IPR003594">
    <property type="entry name" value="HATPase_dom"/>
</dbReference>
<dbReference type="Gene3D" id="3.40.50.2300">
    <property type="match status" value="1"/>
</dbReference>
<dbReference type="PANTHER" id="PTHR43047:SF72">
    <property type="entry name" value="OSMOSENSING HISTIDINE PROTEIN KINASE SLN1"/>
    <property type="match status" value="1"/>
</dbReference>
<feature type="domain" description="Histidine kinase" evidence="19">
    <location>
        <begin position="330"/>
        <end position="543"/>
    </location>
</feature>
<feature type="domain" description="HPt" evidence="21">
    <location>
        <begin position="700"/>
        <end position="800"/>
    </location>
</feature>
<feature type="modified residue" description="4-aspartylphosphate" evidence="16">
    <location>
        <position position="615"/>
    </location>
</feature>
<keyword evidence="8 18" id="KW-0812">Transmembrane</keyword>
<dbReference type="GO" id="GO:0009927">
    <property type="term" value="F:histidine phosphotransfer kinase activity"/>
    <property type="evidence" value="ECO:0007669"/>
    <property type="project" value="TreeGrafter"/>
</dbReference>
<keyword evidence="5" id="KW-0997">Cell inner membrane</keyword>
<gene>
    <name evidence="22" type="ORF">CUU_0576</name>
</gene>
<dbReference type="PRINTS" id="PR00344">
    <property type="entry name" value="BCTRLSENSOR"/>
</dbReference>
<keyword evidence="10 22" id="KW-0418">Kinase</keyword>
<evidence type="ECO:0000256" key="2">
    <source>
        <dbReference type="ARBA" id="ARBA00004429"/>
    </source>
</evidence>
<evidence type="ECO:0000256" key="17">
    <source>
        <dbReference type="SAM" id="Coils"/>
    </source>
</evidence>
<protein>
    <recommendedName>
        <fullName evidence="3">histidine kinase</fullName>
        <ecNumber evidence="3">2.7.13.3</ecNumber>
    </recommendedName>
</protein>
<evidence type="ECO:0000256" key="4">
    <source>
        <dbReference type="ARBA" id="ARBA00022475"/>
    </source>
</evidence>
<dbReference type="InterPro" id="IPR005467">
    <property type="entry name" value="His_kinase_dom"/>
</dbReference>
<dbReference type="CDD" id="cd00082">
    <property type="entry name" value="HisKA"/>
    <property type="match status" value="1"/>
</dbReference>
<dbReference type="PROSITE" id="PS50894">
    <property type="entry name" value="HPT"/>
    <property type="match status" value="1"/>
</dbReference>
<dbReference type="InterPro" id="IPR036890">
    <property type="entry name" value="HATPase_C_sf"/>
</dbReference>
<dbReference type="SUPFAM" id="SSF55874">
    <property type="entry name" value="ATPase domain of HSP90 chaperone/DNA topoisomerase II/histidine kinase"/>
    <property type="match status" value="1"/>
</dbReference>
<name>D4V8B4_PHOVU</name>
<evidence type="ECO:0000256" key="11">
    <source>
        <dbReference type="ARBA" id="ARBA00022840"/>
    </source>
</evidence>
<proteinExistence type="predicted"/>
<reference evidence="22 23" key="1">
    <citation type="journal article" date="2011" name="J. Bacteriol.">
        <title>Draft genome sequence of Bacteroides vulgatus PC510, a strain isolated from human feces.</title>
        <authorList>
            <person name="Cuiv P.O."/>
            <person name="Klaassens E.S."/>
            <person name="Durkin A.S."/>
            <person name="Harkins D.M."/>
            <person name="Foster L."/>
            <person name="McCorrison J."/>
            <person name="Torralba M."/>
            <person name="Nelson K.E."/>
            <person name="Morrison M."/>
        </authorList>
    </citation>
    <scope>NUCLEOTIDE SEQUENCE [LARGE SCALE GENOMIC DNA]</scope>
    <source>
        <strain evidence="22 23">PC510</strain>
    </source>
</reference>
<dbReference type="GO" id="GO:0005886">
    <property type="term" value="C:plasma membrane"/>
    <property type="evidence" value="ECO:0007669"/>
    <property type="project" value="UniProtKB-SubCell"/>
</dbReference>
<dbReference type="InterPro" id="IPR036641">
    <property type="entry name" value="HPT_dom_sf"/>
</dbReference>
<feature type="domain" description="Response regulatory" evidence="20">
    <location>
        <begin position="566"/>
        <end position="682"/>
    </location>
</feature>
<dbReference type="PANTHER" id="PTHR43047">
    <property type="entry name" value="TWO-COMPONENT HISTIDINE PROTEIN KINASE"/>
    <property type="match status" value="1"/>
</dbReference>
<feature type="modified residue" description="Phosphohistidine" evidence="15">
    <location>
        <position position="739"/>
    </location>
</feature>
<feature type="transmembrane region" description="Helical" evidence="18">
    <location>
        <begin position="6"/>
        <end position="25"/>
    </location>
</feature>
<dbReference type="Proteomes" id="UP000004563">
    <property type="component" value="Unassembled WGS sequence"/>
</dbReference>
<dbReference type="RefSeq" id="WP_005842670.1">
    <property type="nucleotide sequence ID" value="NZ_ADKO01000069.1"/>
</dbReference>
<evidence type="ECO:0000256" key="16">
    <source>
        <dbReference type="PROSITE-ProRule" id="PRU00169"/>
    </source>
</evidence>
<evidence type="ECO:0000256" key="5">
    <source>
        <dbReference type="ARBA" id="ARBA00022519"/>
    </source>
</evidence>
<keyword evidence="17" id="KW-0175">Coiled coil</keyword>
<evidence type="ECO:0000256" key="15">
    <source>
        <dbReference type="PROSITE-ProRule" id="PRU00110"/>
    </source>
</evidence>
<dbReference type="Pfam" id="PF00072">
    <property type="entry name" value="Response_reg"/>
    <property type="match status" value="1"/>
</dbReference>
<evidence type="ECO:0000256" key="14">
    <source>
        <dbReference type="ARBA" id="ARBA00023136"/>
    </source>
</evidence>
<dbReference type="EC" id="2.7.13.3" evidence="3"/>
<evidence type="ECO:0000256" key="13">
    <source>
        <dbReference type="ARBA" id="ARBA00023012"/>
    </source>
</evidence>
<comment type="catalytic activity">
    <reaction evidence="1">
        <text>ATP + protein L-histidine = ADP + protein N-phospho-L-histidine.</text>
        <dbReference type="EC" id="2.7.13.3"/>
    </reaction>
</comment>
<evidence type="ECO:0000313" key="23">
    <source>
        <dbReference type="Proteomes" id="UP000004563"/>
    </source>
</evidence>
<sequence length="805" mass="93570">MWLRFKIFTGYIVLVALLIFSICFFRKEQMVRVRLQQDEQEIVHIRRLSGKAYSRLLDLSTLGETISVWDREDLLAYRNKRKEICENLQELKSHIHSATGQSRIDTLCLLLESKEELLDTVMNTFSHFQEVGEIVNRKIPYIVSRVQKTPKIDDVTSGKNIQNAESKKRNFWSKLLGRREKKSAYQEQRKIMEKENMRKHQSASTSGMLNSLNREISKHQENERKKLLLQMEKLYDNNVKLNQRLHCIIKDFEFEANRRIEERYHLFLSERNQSFHTLSTLVFFISLLTFLLYAIIHRDLKRKYKYEKKLEKSDKRNRELLQSRKDMMLSIAHDLRSPLSTIKGAAELLPEESVPERRCEYMESILHASDYMLTLVETLMNFYLLDTEQSRSQISVYNLESLFKEVADNFLLQARKKDLRFSSEFLNMDTVVSGDRGQLQQIISNLTANALKFTEKGSICLRAEYHGGELRFSVQDTGCGMDSKDTERIFTAFERLENARNVPGFGLGLTISYRLVSRMGGNIRVESRRGEGSTFIVILPLREADEKSPIEESKPVSAISRLNGISVLLLDDDIRQLRITGGMLKRLGADCTLCTTSRELIARIREKSYDVLLTDIQMPEMDGFSILELLRSSNIDCANTIPVIALTARVDDDVNYLSCGFTGCIRKPFSIDRLFAGISGIIGTAKERIWKPDLSLLFTGEDNQEEMLGIFVNESRKELSRLYDALHGNDRQALREILHKNLPLWETVNLDYPMEMLHEIVTTKPEEWQEKHLKEIYRIEQAVSKLIIHVEKMQEEIHEKNNTDN</sequence>
<evidence type="ECO:0000259" key="20">
    <source>
        <dbReference type="PROSITE" id="PS50110"/>
    </source>
</evidence>
<evidence type="ECO:0000256" key="3">
    <source>
        <dbReference type="ARBA" id="ARBA00012438"/>
    </source>
</evidence>
<dbReference type="GO" id="GO:0000155">
    <property type="term" value="F:phosphorelay sensor kinase activity"/>
    <property type="evidence" value="ECO:0007669"/>
    <property type="project" value="InterPro"/>
</dbReference>
<feature type="coiled-coil region" evidence="17">
    <location>
        <begin position="217"/>
        <end position="244"/>
    </location>
</feature>
<evidence type="ECO:0000256" key="8">
    <source>
        <dbReference type="ARBA" id="ARBA00022692"/>
    </source>
</evidence>
<dbReference type="PROSITE" id="PS50110">
    <property type="entry name" value="RESPONSE_REGULATORY"/>
    <property type="match status" value="1"/>
</dbReference>
<dbReference type="InterPro" id="IPR011006">
    <property type="entry name" value="CheY-like_superfamily"/>
</dbReference>
<dbReference type="Gene3D" id="1.10.287.130">
    <property type="match status" value="1"/>
</dbReference>
<evidence type="ECO:0000259" key="21">
    <source>
        <dbReference type="PROSITE" id="PS50894"/>
    </source>
</evidence>
<evidence type="ECO:0000313" key="22">
    <source>
        <dbReference type="EMBL" id="EFG17801.1"/>
    </source>
</evidence>
<dbReference type="SMART" id="SM00387">
    <property type="entry name" value="HATPase_c"/>
    <property type="match status" value="1"/>
</dbReference>
<dbReference type="Pfam" id="PF00512">
    <property type="entry name" value="HisKA"/>
    <property type="match status" value="1"/>
</dbReference>
<dbReference type="Gene3D" id="1.20.120.160">
    <property type="entry name" value="HPT domain"/>
    <property type="match status" value="1"/>
</dbReference>
<evidence type="ECO:0000256" key="6">
    <source>
        <dbReference type="ARBA" id="ARBA00022553"/>
    </source>
</evidence>
<evidence type="ECO:0000256" key="18">
    <source>
        <dbReference type="SAM" id="Phobius"/>
    </source>
</evidence>
<evidence type="ECO:0000256" key="10">
    <source>
        <dbReference type="ARBA" id="ARBA00022777"/>
    </source>
</evidence>
<keyword evidence="7" id="KW-0808">Transferase</keyword>
<accession>D4V8B4</accession>
<keyword evidence="11" id="KW-0067">ATP-binding</keyword>
<dbReference type="Gene3D" id="3.30.565.10">
    <property type="entry name" value="Histidine kinase-like ATPase, C-terminal domain"/>
    <property type="match status" value="1"/>
</dbReference>
<keyword evidence="12 18" id="KW-1133">Transmembrane helix</keyword>
<dbReference type="PROSITE" id="PS50109">
    <property type="entry name" value="HIS_KIN"/>
    <property type="match status" value="1"/>
</dbReference>
<keyword evidence="4" id="KW-1003">Cell membrane</keyword>
<dbReference type="CDD" id="cd17546">
    <property type="entry name" value="REC_hyHK_CKI1_RcsC-like"/>
    <property type="match status" value="1"/>
</dbReference>
<dbReference type="FunFam" id="3.30.565.10:FF:000023">
    <property type="entry name" value="PAS domain-containing sensor histidine kinase"/>
    <property type="match status" value="1"/>
</dbReference>
<dbReference type="InterPro" id="IPR001789">
    <property type="entry name" value="Sig_transdc_resp-reg_receiver"/>
</dbReference>
<dbReference type="EMBL" id="ADKO01000069">
    <property type="protein sequence ID" value="EFG17801.1"/>
    <property type="molecule type" value="Genomic_DNA"/>
</dbReference>
<dbReference type="Pfam" id="PF02518">
    <property type="entry name" value="HATPase_c"/>
    <property type="match status" value="1"/>
</dbReference>
<keyword evidence="9" id="KW-0547">Nucleotide-binding</keyword>
<dbReference type="InterPro" id="IPR003661">
    <property type="entry name" value="HisK_dim/P_dom"/>
</dbReference>
<dbReference type="SUPFAM" id="SSF52172">
    <property type="entry name" value="CheY-like"/>
    <property type="match status" value="1"/>
</dbReference>
<keyword evidence="6 16" id="KW-0597">Phosphoprotein</keyword>
<dbReference type="InterPro" id="IPR004358">
    <property type="entry name" value="Sig_transdc_His_kin-like_C"/>
</dbReference>
<evidence type="ECO:0000256" key="1">
    <source>
        <dbReference type="ARBA" id="ARBA00000085"/>
    </source>
</evidence>
<evidence type="ECO:0000259" key="19">
    <source>
        <dbReference type="PROSITE" id="PS50109"/>
    </source>
</evidence>
<dbReference type="GO" id="GO:0005524">
    <property type="term" value="F:ATP binding"/>
    <property type="evidence" value="ECO:0007669"/>
    <property type="project" value="UniProtKB-KW"/>
</dbReference>
<dbReference type="InterPro" id="IPR008207">
    <property type="entry name" value="Sig_transdc_His_kin_Hpt_dom"/>
</dbReference>
<dbReference type="InterPro" id="IPR036097">
    <property type="entry name" value="HisK_dim/P_sf"/>
</dbReference>
<keyword evidence="14 18" id="KW-0472">Membrane</keyword>
<dbReference type="SUPFAM" id="SSF47384">
    <property type="entry name" value="Homodimeric domain of signal transducing histidine kinase"/>
    <property type="match status" value="1"/>
</dbReference>
<dbReference type="FunFam" id="1.10.287.130:FF:000120">
    <property type="entry name" value="RteA, two-component system histidine kinase, with response regulator receiver domain"/>
    <property type="match status" value="1"/>
</dbReference>
<dbReference type="AlphaFoldDB" id="D4V8B4"/>
<feature type="transmembrane region" description="Helical" evidence="18">
    <location>
        <begin position="275"/>
        <end position="296"/>
    </location>
</feature>
<evidence type="ECO:0000256" key="9">
    <source>
        <dbReference type="ARBA" id="ARBA00022741"/>
    </source>
</evidence>
<dbReference type="SUPFAM" id="SSF47226">
    <property type="entry name" value="Histidine-containing phosphotransfer domain, HPT domain"/>
    <property type="match status" value="1"/>
</dbReference>
<evidence type="ECO:0000256" key="7">
    <source>
        <dbReference type="ARBA" id="ARBA00022679"/>
    </source>
</evidence>
<dbReference type="SMART" id="SM00388">
    <property type="entry name" value="HisKA"/>
    <property type="match status" value="1"/>
</dbReference>
<keyword evidence="13" id="KW-0902">Two-component regulatory system</keyword>
<comment type="subcellular location">
    <subcellularLocation>
        <location evidence="2">Cell inner membrane</location>
        <topology evidence="2">Multi-pass membrane protein</topology>
    </subcellularLocation>
</comment>
<dbReference type="SMART" id="SM00448">
    <property type="entry name" value="REC"/>
    <property type="match status" value="1"/>
</dbReference>